<reference evidence="7" key="1">
    <citation type="submission" date="2018-05" db="EMBL/GenBank/DDBJ databases">
        <authorList>
            <person name="Lanie J.A."/>
            <person name="Ng W.-L."/>
            <person name="Kazmierczak K.M."/>
            <person name="Andrzejewski T.M."/>
            <person name="Davidsen T.M."/>
            <person name="Wayne K.J."/>
            <person name="Tettelin H."/>
            <person name="Glass J.I."/>
            <person name="Rusch D."/>
            <person name="Podicherti R."/>
            <person name="Tsui H.-C.T."/>
            <person name="Winkler M.E."/>
        </authorList>
    </citation>
    <scope>NUCLEOTIDE SEQUENCE</scope>
</reference>
<dbReference type="GO" id="GO:0005886">
    <property type="term" value="C:plasma membrane"/>
    <property type="evidence" value="ECO:0007669"/>
    <property type="project" value="UniProtKB-SubCell"/>
</dbReference>
<feature type="non-terminal residue" evidence="7">
    <location>
        <position position="132"/>
    </location>
</feature>
<comment type="subcellular location">
    <subcellularLocation>
        <location evidence="1">Cell membrane</location>
        <topology evidence="1">Multi-pass membrane protein</topology>
    </subcellularLocation>
</comment>
<name>A0A382VKM3_9ZZZZ</name>
<feature type="transmembrane region" description="Helical" evidence="6">
    <location>
        <begin position="95"/>
        <end position="122"/>
    </location>
</feature>
<evidence type="ECO:0008006" key="8">
    <source>
        <dbReference type="Google" id="ProtNLM"/>
    </source>
</evidence>
<dbReference type="InterPro" id="IPR022791">
    <property type="entry name" value="L-PG_synthase/AglD"/>
</dbReference>
<accession>A0A382VKM3</accession>
<organism evidence="7">
    <name type="scientific">marine metagenome</name>
    <dbReference type="NCBI Taxonomy" id="408172"/>
    <lineage>
        <taxon>unclassified sequences</taxon>
        <taxon>metagenomes</taxon>
        <taxon>ecological metagenomes</taxon>
    </lineage>
</organism>
<sequence>LIALYYTLRNVSLSEVTTSFKEMDHIYIIPAIMIIVLSYVFRAYRWQVLLGSSLKVDVVGLYSPMMVGFMGNFLPARAAEILRPYLLSKKYDITFSAALASIIMERLFDLIMLLLVFIWVFWFEVSVFSSGI</sequence>
<evidence type="ECO:0000256" key="3">
    <source>
        <dbReference type="ARBA" id="ARBA00022692"/>
    </source>
</evidence>
<dbReference type="Pfam" id="PF03706">
    <property type="entry name" value="LPG_synthase_TM"/>
    <property type="match status" value="1"/>
</dbReference>
<dbReference type="EMBL" id="UINC01152319">
    <property type="protein sequence ID" value="SVD46441.1"/>
    <property type="molecule type" value="Genomic_DNA"/>
</dbReference>
<evidence type="ECO:0000256" key="1">
    <source>
        <dbReference type="ARBA" id="ARBA00004651"/>
    </source>
</evidence>
<evidence type="ECO:0000256" key="6">
    <source>
        <dbReference type="SAM" id="Phobius"/>
    </source>
</evidence>
<keyword evidence="3 6" id="KW-0812">Transmembrane</keyword>
<feature type="transmembrane region" description="Helical" evidence="6">
    <location>
        <begin position="26"/>
        <end position="44"/>
    </location>
</feature>
<evidence type="ECO:0000256" key="4">
    <source>
        <dbReference type="ARBA" id="ARBA00022989"/>
    </source>
</evidence>
<dbReference type="PANTHER" id="PTHR39087">
    <property type="entry name" value="UPF0104 MEMBRANE PROTEIN MJ1595"/>
    <property type="match status" value="1"/>
</dbReference>
<feature type="transmembrane region" description="Helical" evidence="6">
    <location>
        <begin position="56"/>
        <end position="74"/>
    </location>
</feature>
<feature type="non-terminal residue" evidence="7">
    <location>
        <position position="1"/>
    </location>
</feature>
<evidence type="ECO:0000256" key="5">
    <source>
        <dbReference type="ARBA" id="ARBA00023136"/>
    </source>
</evidence>
<protein>
    <recommendedName>
        <fullName evidence="8">Flippase-like domain-containing protein</fullName>
    </recommendedName>
</protein>
<keyword evidence="2" id="KW-1003">Cell membrane</keyword>
<proteinExistence type="predicted"/>
<dbReference type="PANTHER" id="PTHR39087:SF2">
    <property type="entry name" value="UPF0104 MEMBRANE PROTEIN MJ1595"/>
    <property type="match status" value="1"/>
</dbReference>
<evidence type="ECO:0000256" key="2">
    <source>
        <dbReference type="ARBA" id="ARBA00022475"/>
    </source>
</evidence>
<gene>
    <name evidence="7" type="ORF">METZ01_LOCUS399295</name>
</gene>
<evidence type="ECO:0000313" key="7">
    <source>
        <dbReference type="EMBL" id="SVD46441.1"/>
    </source>
</evidence>
<keyword evidence="4 6" id="KW-1133">Transmembrane helix</keyword>
<dbReference type="AlphaFoldDB" id="A0A382VKM3"/>
<keyword evidence="5 6" id="KW-0472">Membrane</keyword>